<dbReference type="GO" id="GO:0009313">
    <property type="term" value="P:oligosaccharide catabolic process"/>
    <property type="evidence" value="ECO:0007669"/>
    <property type="project" value="TreeGrafter"/>
</dbReference>
<feature type="region of interest" description="Disordered" evidence="4">
    <location>
        <begin position="403"/>
        <end position="481"/>
    </location>
</feature>
<dbReference type="AlphaFoldDB" id="A0A1H2LEU6"/>
<feature type="compositionally biased region" description="Low complexity" evidence="4">
    <location>
        <begin position="431"/>
        <end position="446"/>
    </location>
</feature>
<feature type="region of interest" description="Disordered" evidence="4">
    <location>
        <begin position="506"/>
        <end position="537"/>
    </location>
</feature>
<dbReference type="CDD" id="cd15482">
    <property type="entry name" value="Sialidase_non-viral"/>
    <property type="match status" value="1"/>
</dbReference>
<dbReference type="GO" id="GO:0006689">
    <property type="term" value="P:ganglioside catabolic process"/>
    <property type="evidence" value="ECO:0007669"/>
    <property type="project" value="TreeGrafter"/>
</dbReference>
<dbReference type="RefSeq" id="WP_152690829.1">
    <property type="nucleotide sequence ID" value="NZ_KQ061239.1"/>
</dbReference>
<dbReference type="EC" id="3.2.1.18" evidence="3"/>
<feature type="domain" description="Sialidase" evidence="5">
    <location>
        <begin position="65"/>
        <end position="372"/>
    </location>
</feature>
<evidence type="ECO:0000256" key="4">
    <source>
        <dbReference type="SAM" id="MobiDB-lite"/>
    </source>
</evidence>
<organism evidence="6 7">
    <name type="scientific">Jiangella alkaliphila</name>
    <dbReference type="NCBI Taxonomy" id="419479"/>
    <lineage>
        <taxon>Bacteria</taxon>
        <taxon>Bacillati</taxon>
        <taxon>Actinomycetota</taxon>
        <taxon>Actinomycetes</taxon>
        <taxon>Jiangellales</taxon>
        <taxon>Jiangellaceae</taxon>
        <taxon>Jiangella</taxon>
    </lineage>
</organism>
<evidence type="ECO:0000256" key="2">
    <source>
        <dbReference type="ARBA" id="ARBA00009348"/>
    </source>
</evidence>
<evidence type="ECO:0000313" key="7">
    <source>
        <dbReference type="Proteomes" id="UP000182977"/>
    </source>
</evidence>
<sequence length="622" mass="67391">MDGIRRCDLLKAAGVVGGASVLTLGGRPAAATSRRAEETTVFERGETDDFHTFRIPVLVRAADGSMLAFAQGRVDNAEDFGHIQLVLERSADGGRTWGALRVVAADPPHRIANQSVVLDRSTGRLHLFFVRTGGDVTDQDIVDGTVGPEDVPRPFVIHSDDNGVTWSPWRELTDDVKLPQMRHYVGGPTHGIQLAHGTHAGRLLVPGNHNILPATADRPAVVGIHTVYSDDHGETWRLGGALGAYDDGIVVPNETAVVELGDGTVYFNTRDHQGTAPGNRAAATSSDGGQTLDGPFEIVPDLETPIVSGSLVRQNRRTDRGERIVFAAPWHPSSRDRLTLWSSLDAGATWAISQVVHDGPAGYSDLATVDDDTLGVLYENGPRLSDETPLTYHQRISLARVPMATIDRPVPRPGHHARRGRRREPRRRQRQPAPGTRRLRPSAGAGRRLRRAALRPVDRRGGPAVHRRPVVPHRRAPSAAHPAGRLAIFVGTLAAFARVQPLLAPRGTPRHVGGPGGARPPKWSSTYSRRSHHGARRGRSGCLWSWREYLRCGAADAQPASTMTRAHTTYLVDEDGLRVPGSTVRPGEGRSDPRTGSALTGPIESTGSKYLRRHPCQAIPRL</sequence>
<dbReference type="PANTHER" id="PTHR10628:SF30">
    <property type="entry name" value="EXO-ALPHA-SIALIDASE"/>
    <property type="match status" value="1"/>
</dbReference>
<feature type="region of interest" description="Disordered" evidence="4">
    <location>
        <begin position="574"/>
        <end position="609"/>
    </location>
</feature>
<protein>
    <recommendedName>
        <fullName evidence="3">exo-alpha-sialidase</fullName>
        <ecNumber evidence="3">3.2.1.18</ecNumber>
    </recommendedName>
</protein>
<feature type="compositionally biased region" description="Basic residues" evidence="4">
    <location>
        <begin position="413"/>
        <end position="430"/>
    </location>
</feature>
<dbReference type="PANTHER" id="PTHR10628">
    <property type="entry name" value="SIALIDASE"/>
    <property type="match status" value="1"/>
</dbReference>
<dbReference type="OrthoDB" id="7294637at2"/>
<dbReference type="Proteomes" id="UP000182977">
    <property type="component" value="Chromosome I"/>
</dbReference>
<dbReference type="InterPro" id="IPR026856">
    <property type="entry name" value="Sialidase_fam"/>
</dbReference>
<dbReference type="EMBL" id="LT629791">
    <property type="protein sequence ID" value="SDU79362.1"/>
    <property type="molecule type" value="Genomic_DNA"/>
</dbReference>
<dbReference type="PROSITE" id="PS51318">
    <property type="entry name" value="TAT"/>
    <property type="match status" value="1"/>
</dbReference>
<keyword evidence="7" id="KW-1185">Reference proteome</keyword>
<dbReference type="STRING" id="419479.SAMN04488563_5979"/>
<dbReference type="InterPro" id="IPR036278">
    <property type="entry name" value="Sialidase_sf"/>
</dbReference>
<accession>A0A1H2LEU6</accession>
<proteinExistence type="inferred from homology"/>
<dbReference type="Pfam" id="PF13088">
    <property type="entry name" value="BNR_2"/>
    <property type="match status" value="1"/>
</dbReference>
<evidence type="ECO:0000256" key="3">
    <source>
        <dbReference type="ARBA" id="ARBA00012733"/>
    </source>
</evidence>
<name>A0A1H2LEU6_9ACTN</name>
<feature type="region of interest" description="Disordered" evidence="4">
    <location>
        <begin position="271"/>
        <end position="290"/>
    </location>
</feature>
<evidence type="ECO:0000259" key="5">
    <source>
        <dbReference type="Pfam" id="PF13088"/>
    </source>
</evidence>
<reference evidence="7" key="1">
    <citation type="submission" date="2016-10" db="EMBL/GenBank/DDBJ databases">
        <authorList>
            <person name="Varghese N."/>
            <person name="Submissions S."/>
        </authorList>
    </citation>
    <scope>NUCLEOTIDE SEQUENCE [LARGE SCALE GENOMIC DNA]</scope>
    <source>
        <strain evidence="7">DSM 45079</strain>
    </source>
</reference>
<dbReference type="InterPro" id="IPR011040">
    <property type="entry name" value="Sialidase"/>
</dbReference>
<dbReference type="GO" id="GO:0016020">
    <property type="term" value="C:membrane"/>
    <property type="evidence" value="ECO:0007669"/>
    <property type="project" value="TreeGrafter"/>
</dbReference>
<comment type="similarity">
    <text evidence="2">Belongs to the glycosyl hydrolase 33 family.</text>
</comment>
<comment type="catalytic activity">
    <reaction evidence="1">
        <text>Hydrolysis of alpha-(2-&gt;3)-, alpha-(2-&gt;6)-, alpha-(2-&gt;8)- glycosidic linkages of terminal sialic acid residues in oligosaccharides, glycoproteins, glycolipids, colominic acid and synthetic substrates.</text>
        <dbReference type="EC" id="3.2.1.18"/>
    </reaction>
</comment>
<evidence type="ECO:0000313" key="6">
    <source>
        <dbReference type="EMBL" id="SDU79362.1"/>
    </source>
</evidence>
<feature type="compositionally biased region" description="Basic residues" evidence="4">
    <location>
        <begin position="465"/>
        <end position="476"/>
    </location>
</feature>
<dbReference type="Gene3D" id="2.120.10.10">
    <property type="match status" value="1"/>
</dbReference>
<dbReference type="GO" id="GO:0004308">
    <property type="term" value="F:exo-alpha-sialidase activity"/>
    <property type="evidence" value="ECO:0007669"/>
    <property type="project" value="UniProtKB-EC"/>
</dbReference>
<gene>
    <name evidence="6" type="ORF">SAMN04488563_5979</name>
</gene>
<evidence type="ECO:0000256" key="1">
    <source>
        <dbReference type="ARBA" id="ARBA00000427"/>
    </source>
</evidence>
<dbReference type="InterPro" id="IPR006311">
    <property type="entry name" value="TAT_signal"/>
</dbReference>
<dbReference type="SUPFAM" id="SSF50939">
    <property type="entry name" value="Sialidases"/>
    <property type="match status" value="1"/>
</dbReference>
<dbReference type="GO" id="GO:0005737">
    <property type="term" value="C:cytoplasm"/>
    <property type="evidence" value="ECO:0007669"/>
    <property type="project" value="TreeGrafter"/>
</dbReference>